<dbReference type="EMBL" id="LR743510">
    <property type="protein sequence ID" value="CAA2140003.1"/>
    <property type="molecule type" value="Genomic_DNA"/>
</dbReference>
<dbReference type="Pfam" id="PF10129">
    <property type="entry name" value="OpgC_C"/>
    <property type="match status" value="1"/>
</dbReference>
<keyword evidence="1" id="KW-0812">Transmembrane</keyword>
<gene>
    <name evidence="2" type="ORF">MBLL_01901</name>
</gene>
<proteinExistence type="predicted"/>
<evidence type="ECO:0008006" key="3">
    <source>
        <dbReference type="Google" id="ProtNLM"/>
    </source>
</evidence>
<organism evidence="2">
    <name type="scientific">Methylobacterium bullatum</name>
    <dbReference type="NCBI Taxonomy" id="570505"/>
    <lineage>
        <taxon>Bacteria</taxon>
        <taxon>Pseudomonadati</taxon>
        <taxon>Pseudomonadota</taxon>
        <taxon>Alphaproteobacteria</taxon>
        <taxon>Hyphomicrobiales</taxon>
        <taxon>Methylobacteriaceae</taxon>
        <taxon>Methylobacterium</taxon>
    </lineage>
</organism>
<dbReference type="InterPro" id="IPR014550">
    <property type="entry name" value="UCP028704_OpgC"/>
</dbReference>
<feature type="transmembrane region" description="Helical" evidence="1">
    <location>
        <begin position="191"/>
        <end position="213"/>
    </location>
</feature>
<feature type="transmembrane region" description="Helical" evidence="1">
    <location>
        <begin position="275"/>
        <end position="293"/>
    </location>
</feature>
<feature type="transmembrane region" description="Helical" evidence="1">
    <location>
        <begin position="135"/>
        <end position="155"/>
    </location>
</feature>
<evidence type="ECO:0000313" key="2">
    <source>
        <dbReference type="EMBL" id="CAA2140003.1"/>
    </source>
</evidence>
<dbReference type="PANTHER" id="PTHR38592:SF3">
    <property type="entry name" value="BLL4819 PROTEIN"/>
    <property type="match status" value="1"/>
</dbReference>
<reference evidence="2" key="1">
    <citation type="submission" date="2019-12" db="EMBL/GenBank/DDBJ databases">
        <authorList>
            <person name="Cremers G."/>
        </authorList>
    </citation>
    <scope>NUCLEOTIDE SEQUENCE</scope>
    <source>
        <strain evidence="2">Mbul2</strain>
        <plasmid evidence="2">1</plasmid>
    </source>
</reference>
<accession>A0A679JQJ7</accession>
<dbReference type="AlphaFoldDB" id="A0A679JQJ7"/>
<feature type="transmembrane region" description="Helical" evidence="1">
    <location>
        <begin position="81"/>
        <end position="100"/>
    </location>
</feature>
<sequence length="381" mass="41544">MIERRTTIDAIRGLCLVNIFVNHLDGGYLFHLSPSRLGFSDSSEVFVLLSGISTSLAFSKRPHPVDVAGLVRPLWVRAMRLHTFNIALILATLALLALILEIRGPIGEVTGDAALLRDHGPWTMFWHAVTFRQTVGYSSVLRLYVVLMLIAPVLLRLAAWRWWAPIPPALITWAIAGHFDLVLPNSLSGQPFALTILPWTLLFATGIALGRAMTLDVPLPHSGSALALSLAYLATYPMLAAIVIRVSPDALEWAEHRNASFWFGASKTYQSPLRFLHVMALAYVVAAAPRAPLIRLLYRMGPDHPLSRLGRNSLLVFTVGAVAAVAVSEMLHLVRIYVTDVLAARIAIELALTGIFIRAALCLSPKASRPGRSAPAIPAMA</sequence>
<keyword evidence="1" id="KW-0472">Membrane</keyword>
<feature type="transmembrane region" description="Helical" evidence="1">
    <location>
        <begin position="225"/>
        <end position="244"/>
    </location>
</feature>
<keyword evidence="1" id="KW-1133">Transmembrane helix</keyword>
<geneLocation type="plasmid" evidence="2">
    <name>1</name>
</geneLocation>
<protein>
    <recommendedName>
        <fullName evidence="3">OpgC protein</fullName>
    </recommendedName>
</protein>
<keyword evidence="2" id="KW-0614">Plasmid</keyword>
<name>A0A679JQJ7_9HYPH</name>
<feature type="transmembrane region" description="Helical" evidence="1">
    <location>
        <begin position="342"/>
        <end position="363"/>
    </location>
</feature>
<dbReference type="RefSeq" id="WP_147829560.1">
    <property type="nucleotide sequence ID" value="NZ_LR743510.1"/>
</dbReference>
<evidence type="ECO:0000256" key="1">
    <source>
        <dbReference type="SAM" id="Phobius"/>
    </source>
</evidence>
<dbReference type="PANTHER" id="PTHR38592">
    <property type="entry name" value="BLL4819 PROTEIN"/>
    <property type="match status" value="1"/>
</dbReference>
<feature type="transmembrane region" description="Helical" evidence="1">
    <location>
        <begin position="314"/>
        <end position="336"/>
    </location>
</feature>